<dbReference type="eggNOG" id="ENOG502TJC2">
    <property type="taxonomic scope" value="Eukaryota"/>
</dbReference>
<dbReference type="Proteomes" id="UP000008281">
    <property type="component" value="Unassembled WGS sequence"/>
</dbReference>
<dbReference type="EMBL" id="DS268433">
    <property type="protein sequence ID" value="EFO97703.1"/>
    <property type="molecule type" value="Genomic_DNA"/>
</dbReference>
<protein>
    <submittedName>
        <fullName evidence="2">Uncharacterized protein</fullName>
    </submittedName>
</protein>
<organism evidence="3">
    <name type="scientific">Caenorhabditis remanei</name>
    <name type="common">Caenorhabditis vulgaris</name>
    <dbReference type="NCBI Taxonomy" id="31234"/>
    <lineage>
        <taxon>Eukaryota</taxon>
        <taxon>Metazoa</taxon>
        <taxon>Ecdysozoa</taxon>
        <taxon>Nematoda</taxon>
        <taxon>Chromadorea</taxon>
        <taxon>Rhabditida</taxon>
        <taxon>Rhabditina</taxon>
        <taxon>Rhabditomorpha</taxon>
        <taxon>Rhabditoidea</taxon>
        <taxon>Rhabditidae</taxon>
        <taxon>Peloderinae</taxon>
        <taxon>Caenorhabditis</taxon>
    </lineage>
</organism>
<reference evidence="2" key="1">
    <citation type="submission" date="2007-07" db="EMBL/GenBank/DDBJ databases">
        <title>PCAP assembly of the Caenorhabditis remanei genome.</title>
        <authorList>
            <consortium name="The Caenorhabditis remanei Sequencing Consortium"/>
            <person name="Wilson R.K."/>
        </authorList>
    </citation>
    <scope>NUCLEOTIDE SEQUENCE [LARGE SCALE GENOMIC DNA]</scope>
    <source>
        <strain evidence="2">PB4641</strain>
    </source>
</reference>
<gene>
    <name evidence="2" type="ORF">CRE_15917</name>
</gene>
<feature type="transmembrane region" description="Helical" evidence="1">
    <location>
        <begin position="280"/>
        <end position="304"/>
    </location>
</feature>
<dbReference type="PANTHER" id="PTHR46000:SF9">
    <property type="entry name" value="SEVEN TM RECEPTOR"/>
    <property type="match status" value="1"/>
</dbReference>
<keyword evidence="1" id="KW-0812">Transmembrane</keyword>
<dbReference type="AlphaFoldDB" id="E3MBI7"/>
<evidence type="ECO:0000313" key="2">
    <source>
        <dbReference type="EMBL" id="EFO97703.1"/>
    </source>
</evidence>
<dbReference type="Pfam" id="PF10326">
    <property type="entry name" value="7TM_GPCR_Str"/>
    <property type="match status" value="1"/>
</dbReference>
<keyword evidence="1" id="KW-0472">Membrane</keyword>
<dbReference type="SUPFAM" id="SSF81321">
    <property type="entry name" value="Family A G protein-coupled receptor-like"/>
    <property type="match status" value="1"/>
</dbReference>
<dbReference type="HOGENOM" id="CLU_036335_4_1_1"/>
<keyword evidence="3" id="KW-1185">Reference proteome</keyword>
<dbReference type="InterPro" id="IPR019428">
    <property type="entry name" value="7TM_GPCR_serpentine_rcpt_Str"/>
</dbReference>
<dbReference type="PANTHER" id="PTHR46000">
    <property type="entry name" value="SEVEN TM RECEPTOR-RELATED"/>
    <property type="match status" value="1"/>
</dbReference>
<evidence type="ECO:0000313" key="3">
    <source>
        <dbReference type="Proteomes" id="UP000008281"/>
    </source>
</evidence>
<feature type="transmembrane region" description="Helical" evidence="1">
    <location>
        <begin position="250"/>
        <end position="274"/>
    </location>
</feature>
<keyword evidence="1" id="KW-1133">Transmembrane helix</keyword>
<feature type="transmembrane region" description="Helical" evidence="1">
    <location>
        <begin position="134"/>
        <end position="155"/>
    </location>
</feature>
<feature type="transmembrane region" description="Helical" evidence="1">
    <location>
        <begin position="197"/>
        <end position="222"/>
    </location>
</feature>
<proteinExistence type="predicted"/>
<feature type="transmembrane region" description="Helical" evidence="1">
    <location>
        <begin position="73"/>
        <end position="96"/>
    </location>
</feature>
<dbReference type="InParanoid" id="E3MBI7"/>
<feature type="transmembrane region" description="Helical" evidence="1">
    <location>
        <begin position="108"/>
        <end position="127"/>
    </location>
</feature>
<evidence type="ECO:0000256" key="1">
    <source>
        <dbReference type="SAM" id="Phobius"/>
    </source>
</evidence>
<accession>E3MBI7</accession>
<sequence length="349" mass="40661">METNKKLSIFGQYYFFRVSRKLKKNDLMIRRTRPRISQPNAHQLPLPGFSFSKCREIFLTLVGVRKIFGTYKYLMVIFTVLCSCLFSNIIFMSYTVYISTLGIVQRYFLTYVSCNHQLIFSLSYLTLFRGWKSLLWVAYCFFFGALWWLGDYFLLKIDDTTEKYFHEEMLIRYGVTSKEIPIMTFLAYDPNDGSIRWISVFNSFLLSGAMGFQYGAMIYCGWSMHAKMEKKISCLSAALKRHHRQLFRTLVLQITAPTIFLFSPLLLVVYLPYFQFELSFPAGATICAFNFYPALDSIIVMIIVTEYRVVARKMWNVILRKLMGVFREKDSGGSQTTGEIQVATIRAVS</sequence>
<name>E3MBI7_CAERE</name>